<gene>
    <name evidence="1" type="ORF">Goklo_001322</name>
</gene>
<sequence>MEALFPEKRRRSKKKKCCQLMAIQSL</sequence>
<reference evidence="1 2" key="1">
    <citation type="journal article" date="2019" name="Genome Biol. Evol.">
        <title>Insights into the evolution of the New World diploid cottons (Gossypium, subgenus Houzingenia) based on genome sequencing.</title>
        <authorList>
            <person name="Grover C.E."/>
            <person name="Arick M.A. 2nd"/>
            <person name="Thrash A."/>
            <person name="Conover J.L."/>
            <person name="Sanders W.S."/>
            <person name="Peterson D.G."/>
            <person name="Frelichowski J.E."/>
            <person name="Scheffler J.A."/>
            <person name="Scheffler B.E."/>
            <person name="Wendel J.F."/>
        </authorList>
    </citation>
    <scope>NUCLEOTIDE SEQUENCE [LARGE SCALE GENOMIC DNA]</scope>
    <source>
        <strain evidence="1">57</strain>
        <tissue evidence="1">Leaf</tissue>
    </source>
</reference>
<keyword evidence="2" id="KW-1185">Reference proteome</keyword>
<protein>
    <submittedName>
        <fullName evidence="1">Uncharacterized protein</fullName>
    </submittedName>
</protein>
<dbReference type="AlphaFoldDB" id="A0A7J8W0L9"/>
<accession>A0A7J8W0L9</accession>
<comment type="caution">
    <text evidence="1">The sequence shown here is derived from an EMBL/GenBank/DDBJ whole genome shotgun (WGS) entry which is preliminary data.</text>
</comment>
<evidence type="ECO:0000313" key="2">
    <source>
        <dbReference type="Proteomes" id="UP000593573"/>
    </source>
</evidence>
<dbReference type="Proteomes" id="UP000593573">
    <property type="component" value="Unassembled WGS sequence"/>
</dbReference>
<evidence type="ECO:0000313" key="1">
    <source>
        <dbReference type="EMBL" id="MBA0668402.1"/>
    </source>
</evidence>
<proteinExistence type="predicted"/>
<name>A0A7J8W0L9_9ROSI</name>
<organism evidence="1 2">
    <name type="scientific">Gossypium klotzschianum</name>
    <dbReference type="NCBI Taxonomy" id="34286"/>
    <lineage>
        <taxon>Eukaryota</taxon>
        <taxon>Viridiplantae</taxon>
        <taxon>Streptophyta</taxon>
        <taxon>Embryophyta</taxon>
        <taxon>Tracheophyta</taxon>
        <taxon>Spermatophyta</taxon>
        <taxon>Magnoliopsida</taxon>
        <taxon>eudicotyledons</taxon>
        <taxon>Gunneridae</taxon>
        <taxon>Pentapetalae</taxon>
        <taxon>rosids</taxon>
        <taxon>malvids</taxon>
        <taxon>Malvales</taxon>
        <taxon>Malvaceae</taxon>
        <taxon>Malvoideae</taxon>
        <taxon>Gossypium</taxon>
    </lineage>
</organism>
<dbReference type="EMBL" id="JABFAB010000013">
    <property type="protein sequence ID" value="MBA0668402.1"/>
    <property type="molecule type" value="Genomic_DNA"/>
</dbReference>